<keyword evidence="2" id="KW-1185">Reference proteome</keyword>
<proteinExistence type="predicted"/>
<dbReference type="EMBL" id="JANPWB010000011">
    <property type="protein sequence ID" value="KAJ1131435.1"/>
    <property type="molecule type" value="Genomic_DNA"/>
</dbReference>
<protein>
    <submittedName>
        <fullName evidence="1">Uncharacterized protein</fullName>
    </submittedName>
</protein>
<feature type="non-terminal residue" evidence="1">
    <location>
        <position position="78"/>
    </location>
</feature>
<dbReference type="Proteomes" id="UP001066276">
    <property type="component" value="Chromosome 7"/>
</dbReference>
<dbReference type="AlphaFoldDB" id="A0AAV7Q0B4"/>
<evidence type="ECO:0000313" key="2">
    <source>
        <dbReference type="Proteomes" id="UP001066276"/>
    </source>
</evidence>
<evidence type="ECO:0000313" key="1">
    <source>
        <dbReference type="EMBL" id="KAJ1131435.1"/>
    </source>
</evidence>
<accession>A0AAV7Q0B4</accession>
<feature type="non-terminal residue" evidence="1">
    <location>
        <position position="1"/>
    </location>
</feature>
<name>A0AAV7Q0B4_PLEWA</name>
<gene>
    <name evidence="1" type="ORF">NDU88_009772</name>
</gene>
<sequence>DRFILLGMLGFPSEKIFARISKSKACQKGENHANAPDGKTDTACCSPLWHAKPRMGPETQNSIFLFFPNWTLHLEDVS</sequence>
<organism evidence="1 2">
    <name type="scientific">Pleurodeles waltl</name>
    <name type="common">Iberian ribbed newt</name>
    <dbReference type="NCBI Taxonomy" id="8319"/>
    <lineage>
        <taxon>Eukaryota</taxon>
        <taxon>Metazoa</taxon>
        <taxon>Chordata</taxon>
        <taxon>Craniata</taxon>
        <taxon>Vertebrata</taxon>
        <taxon>Euteleostomi</taxon>
        <taxon>Amphibia</taxon>
        <taxon>Batrachia</taxon>
        <taxon>Caudata</taxon>
        <taxon>Salamandroidea</taxon>
        <taxon>Salamandridae</taxon>
        <taxon>Pleurodelinae</taxon>
        <taxon>Pleurodeles</taxon>
    </lineage>
</organism>
<comment type="caution">
    <text evidence="1">The sequence shown here is derived from an EMBL/GenBank/DDBJ whole genome shotgun (WGS) entry which is preliminary data.</text>
</comment>
<reference evidence="1" key="1">
    <citation type="journal article" date="2022" name="bioRxiv">
        <title>Sequencing and chromosome-scale assembly of the giantPleurodeles waltlgenome.</title>
        <authorList>
            <person name="Brown T."/>
            <person name="Elewa A."/>
            <person name="Iarovenko S."/>
            <person name="Subramanian E."/>
            <person name="Araus A.J."/>
            <person name="Petzold A."/>
            <person name="Susuki M."/>
            <person name="Suzuki K.-i.T."/>
            <person name="Hayashi T."/>
            <person name="Toyoda A."/>
            <person name="Oliveira C."/>
            <person name="Osipova E."/>
            <person name="Leigh N.D."/>
            <person name="Simon A."/>
            <person name="Yun M.H."/>
        </authorList>
    </citation>
    <scope>NUCLEOTIDE SEQUENCE</scope>
    <source>
        <strain evidence="1">20211129_DDA</strain>
        <tissue evidence="1">Liver</tissue>
    </source>
</reference>